<evidence type="ECO:0000313" key="5">
    <source>
        <dbReference type="Proteomes" id="UP000284152"/>
    </source>
</evidence>
<dbReference type="InterPro" id="IPR000873">
    <property type="entry name" value="AMP-dep_synth/lig_dom"/>
</dbReference>
<dbReference type="AlphaFoldDB" id="A0A415H522"/>
<dbReference type="InterPro" id="IPR042099">
    <property type="entry name" value="ANL_N_sf"/>
</dbReference>
<dbReference type="PANTHER" id="PTHR24096:SF149">
    <property type="entry name" value="AMP-BINDING DOMAIN-CONTAINING PROTEIN-RELATED"/>
    <property type="match status" value="1"/>
</dbReference>
<evidence type="ECO:0000259" key="3">
    <source>
        <dbReference type="Pfam" id="PF00501"/>
    </source>
</evidence>
<organism evidence="4 5">
    <name type="scientific">Dorea formicigenerans</name>
    <dbReference type="NCBI Taxonomy" id="39486"/>
    <lineage>
        <taxon>Bacteria</taxon>
        <taxon>Bacillati</taxon>
        <taxon>Bacillota</taxon>
        <taxon>Clostridia</taxon>
        <taxon>Lachnospirales</taxon>
        <taxon>Lachnospiraceae</taxon>
        <taxon>Dorea</taxon>
    </lineage>
</organism>
<proteinExistence type="inferred from homology"/>
<evidence type="ECO:0000256" key="2">
    <source>
        <dbReference type="ARBA" id="ARBA00022598"/>
    </source>
</evidence>
<feature type="domain" description="AMP-dependent synthetase/ligase" evidence="3">
    <location>
        <begin position="7"/>
        <end position="87"/>
    </location>
</feature>
<dbReference type="Proteomes" id="UP000284152">
    <property type="component" value="Unassembled WGS sequence"/>
</dbReference>
<comment type="caution">
    <text evidence="4">The sequence shown here is derived from an EMBL/GenBank/DDBJ whole genome shotgun (WGS) entry which is preliminary data.</text>
</comment>
<dbReference type="Pfam" id="PF00501">
    <property type="entry name" value="AMP-binding"/>
    <property type="match status" value="1"/>
</dbReference>
<keyword evidence="2" id="KW-0436">Ligase</keyword>
<evidence type="ECO:0000256" key="1">
    <source>
        <dbReference type="ARBA" id="ARBA00006432"/>
    </source>
</evidence>
<dbReference type="EMBL" id="QRNS01000015">
    <property type="protein sequence ID" value="RHK62398.1"/>
    <property type="molecule type" value="Genomic_DNA"/>
</dbReference>
<protein>
    <recommendedName>
        <fullName evidence="3">AMP-dependent synthetase/ligase domain-containing protein</fullName>
    </recommendedName>
</protein>
<sequence>MNERKTQEVEAFFHKHKVTATLSAGYGQSEGCSNFTLPNPMFPLVDGCVGMPMPATVMSVFSDDLEELSYGEIGELCMTGPAMMLHYGGWMGAEMTERTLINHPDGKCWLHTGDKAYINEHGIVYILGRGTTKRYGGGELYMMRMETKAVRVPGVADGFFCFVPDQEHEEYFLPYFYVILDGTKTLDEVKAGLADALEDYEYPVEIRVITERPFFHFKTNRKELTAAILAEKEKEKSSVA</sequence>
<reference evidence="4 5" key="1">
    <citation type="submission" date="2018-08" db="EMBL/GenBank/DDBJ databases">
        <title>A genome reference for cultivated species of the human gut microbiota.</title>
        <authorList>
            <person name="Zou Y."/>
            <person name="Xue W."/>
            <person name="Luo G."/>
        </authorList>
    </citation>
    <scope>NUCLEOTIDE SEQUENCE [LARGE SCALE GENOMIC DNA]</scope>
    <source>
        <strain evidence="4 5">AF42-21</strain>
    </source>
</reference>
<evidence type="ECO:0000313" key="4">
    <source>
        <dbReference type="EMBL" id="RHK62398.1"/>
    </source>
</evidence>
<accession>A0A415H522</accession>
<dbReference type="SUPFAM" id="SSF56801">
    <property type="entry name" value="Acetyl-CoA synthetase-like"/>
    <property type="match status" value="1"/>
</dbReference>
<dbReference type="PANTHER" id="PTHR24096">
    <property type="entry name" value="LONG-CHAIN-FATTY-ACID--COA LIGASE"/>
    <property type="match status" value="1"/>
</dbReference>
<dbReference type="GO" id="GO:0016405">
    <property type="term" value="F:CoA-ligase activity"/>
    <property type="evidence" value="ECO:0007669"/>
    <property type="project" value="TreeGrafter"/>
</dbReference>
<gene>
    <name evidence="4" type="ORF">DW054_10340</name>
</gene>
<name>A0A415H522_9FIRM</name>
<comment type="similarity">
    <text evidence="1">Belongs to the ATP-dependent AMP-binding enzyme family.</text>
</comment>
<dbReference type="Gene3D" id="3.40.50.12780">
    <property type="entry name" value="N-terminal domain of ligase-like"/>
    <property type="match status" value="1"/>
</dbReference>